<name>A0A7J7MXE4_9MAGN</name>
<proteinExistence type="predicted"/>
<feature type="compositionally biased region" description="Low complexity" evidence="1">
    <location>
        <begin position="29"/>
        <end position="58"/>
    </location>
</feature>
<sequence length="264" mass="29941">MVKSNWLDRLHTSKGLPIETNLDFEHFINPNTNPNPNSIPKSIPISNSIKPPIPKSSSRSQKDRENPPKENSMFDIMTNVLAELFIMGDSSTRCRVDEKKKPRKQSNPKPFGVSSGNELCLSEVGVEEAIEEGKGVEVEEECGGSPQRPRKKRRTVDCVNNVEVTIIDTSTSGWKTDKVIYRKGNVWRVREETTVSRKVSWGRDKRKASQLDKESGVIKKKKKKKKRKLLLSSPPEVGREEHVILLTEAMMTNLTTKRNVETTF</sequence>
<organism evidence="2 3">
    <name type="scientific">Kingdonia uniflora</name>
    <dbReference type="NCBI Taxonomy" id="39325"/>
    <lineage>
        <taxon>Eukaryota</taxon>
        <taxon>Viridiplantae</taxon>
        <taxon>Streptophyta</taxon>
        <taxon>Embryophyta</taxon>
        <taxon>Tracheophyta</taxon>
        <taxon>Spermatophyta</taxon>
        <taxon>Magnoliopsida</taxon>
        <taxon>Ranunculales</taxon>
        <taxon>Circaeasteraceae</taxon>
        <taxon>Kingdonia</taxon>
    </lineage>
</organism>
<gene>
    <name evidence="2" type="ORF">GIB67_034581</name>
</gene>
<dbReference type="PANTHER" id="PTHR37258">
    <property type="entry name" value="FANTOM PROTEIN"/>
    <property type="match status" value="1"/>
</dbReference>
<evidence type="ECO:0000313" key="2">
    <source>
        <dbReference type="EMBL" id="KAF6159619.1"/>
    </source>
</evidence>
<feature type="region of interest" description="Disordered" evidence="1">
    <location>
        <begin position="135"/>
        <end position="154"/>
    </location>
</feature>
<accession>A0A7J7MXE4</accession>
<comment type="caution">
    <text evidence="2">The sequence shown here is derived from an EMBL/GenBank/DDBJ whole genome shotgun (WGS) entry which is preliminary data.</text>
</comment>
<dbReference type="EMBL" id="JACGCM010001189">
    <property type="protein sequence ID" value="KAF6159619.1"/>
    <property type="molecule type" value="Genomic_DNA"/>
</dbReference>
<dbReference type="OrthoDB" id="684590at2759"/>
<feature type="region of interest" description="Disordered" evidence="1">
    <location>
        <begin position="94"/>
        <end position="115"/>
    </location>
</feature>
<evidence type="ECO:0000313" key="3">
    <source>
        <dbReference type="Proteomes" id="UP000541444"/>
    </source>
</evidence>
<dbReference type="AlphaFoldDB" id="A0A7J7MXE4"/>
<keyword evidence="3" id="KW-1185">Reference proteome</keyword>
<dbReference type="PANTHER" id="PTHR37258:SF1">
    <property type="entry name" value="FANTOM PROTEIN"/>
    <property type="match status" value="1"/>
</dbReference>
<reference evidence="2 3" key="1">
    <citation type="journal article" date="2020" name="IScience">
        <title>Genome Sequencing of the Endangered Kingdonia uniflora (Circaeasteraceae, Ranunculales) Reveals Potential Mechanisms of Evolutionary Specialization.</title>
        <authorList>
            <person name="Sun Y."/>
            <person name="Deng T."/>
            <person name="Zhang A."/>
            <person name="Moore M.J."/>
            <person name="Landis J.B."/>
            <person name="Lin N."/>
            <person name="Zhang H."/>
            <person name="Zhang X."/>
            <person name="Huang J."/>
            <person name="Zhang X."/>
            <person name="Sun H."/>
            <person name="Wang H."/>
        </authorList>
    </citation>
    <scope>NUCLEOTIDE SEQUENCE [LARGE SCALE GENOMIC DNA]</scope>
    <source>
        <strain evidence="2">TB1705</strain>
        <tissue evidence="2">Leaf</tissue>
    </source>
</reference>
<protein>
    <submittedName>
        <fullName evidence="2">Uncharacterized protein</fullName>
    </submittedName>
</protein>
<dbReference type="Proteomes" id="UP000541444">
    <property type="component" value="Unassembled WGS sequence"/>
</dbReference>
<evidence type="ECO:0000256" key="1">
    <source>
        <dbReference type="SAM" id="MobiDB-lite"/>
    </source>
</evidence>
<feature type="region of interest" description="Disordered" evidence="1">
    <location>
        <begin position="29"/>
        <end position="74"/>
    </location>
</feature>